<dbReference type="PANTHER" id="PTHR40618">
    <property type="entry name" value="B-ZIP TRANSCRIPTION FACTOR (EUROFUNG)-RELATED"/>
    <property type="match status" value="1"/>
</dbReference>
<feature type="region of interest" description="Disordered" evidence="1">
    <location>
        <begin position="151"/>
        <end position="186"/>
    </location>
</feature>
<reference evidence="2 3" key="1">
    <citation type="submission" date="2017-10" db="EMBL/GenBank/DDBJ databases">
        <title>Comparative genomics in systemic dimorphic fungi from Ajellomycetaceae.</title>
        <authorList>
            <person name="Munoz J.F."/>
            <person name="Mcewen J.G."/>
            <person name="Clay O.K."/>
            <person name="Cuomo C.A."/>
        </authorList>
    </citation>
    <scope>NUCLEOTIDE SEQUENCE [LARGE SCALE GENOMIC DNA]</scope>
    <source>
        <strain evidence="2 3">UAMH7299</strain>
    </source>
</reference>
<name>A0A2B7Z232_POLH7</name>
<accession>A0A2B7Z232</accession>
<evidence type="ECO:0000313" key="3">
    <source>
        <dbReference type="Proteomes" id="UP000224634"/>
    </source>
</evidence>
<evidence type="ECO:0000313" key="2">
    <source>
        <dbReference type="EMBL" id="PGH27188.1"/>
    </source>
</evidence>
<dbReference type="EMBL" id="PDNA01000009">
    <property type="protein sequence ID" value="PGH27188.1"/>
    <property type="molecule type" value="Genomic_DNA"/>
</dbReference>
<feature type="compositionally biased region" description="Low complexity" evidence="1">
    <location>
        <begin position="152"/>
        <end position="166"/>
    </location>
</feature>
<dbReference type="Proteomes" id="UP000224634">
    <property type="component" value="Unassembled WGS sequence"/>
</dbReference>
<dbReference type="AlphaFoldDB" id="A0A2B7Z232"/>
<proteinExistence type="predicted"/>
<gene>
    <name evidence="2" type="ORF">AJ80_01145</name>
</gene>
<dbReference type="CDD" id="cd14688">
    <property type="entry name" value="bZIP_YAP"/>
    <property type="match status" value="1"/>
</dbReference>
<dbReference type="STRING" id="1447883.A0A2B7Z232"/>
<sequence length="412" mass="46045">MLNNHPGESDAQHSASHTNPLEETRQRTYHSGLAKSADTADDSKKRKAQSAVMESYEDRPTRTAGRPRLHASGTADRRQQIRRTQKTYRLKKEAATQSTQLRVAELEQHISKINDSFDKLYNTAIEVGLNATRPMPLTYLDEMQSVLKSPARSVSQESPVQSSVRRVNPEKCASQEPNNTQCGRETESPLNLAFGYQVPACPSYRNTDIGLPMRSIAHYTYSFHEATFPRSLQRYCLEYAFRLFTDPRSHPTEIYRVFSLPSYCNGGAGTHYPALDGLGNPIYPHKMRLPRRVLGLLPMTDLDDDARPGCEPERYLEIFGLGGQWFDCQDVEGADKVGMVRPPTEPLESGEGARSHISTTANHTESGFAARDSILLCSIRKIVQYLPVQIKSPTTVSTLEASSKNYSVESSS</sequence>
<organism evidence="2 3">
    <name type="scientific">Polytolypa hystricis (strain UAMH7299)</name>
    <dbReference type="NCBI Taxonomy" id="1447883"/>
    <lineage>
        <taxon>Eukaryota</taxon>
        <taxon>Fungi</taxon>
        <taxon>Dikarya</taxon>
        <taxon>Ascomycota</taxon>
        <taxon>Pezizomycotina</taxon>
        <taxon>Eurotiomycetes</taxon>
        <taxon>Eurotiomycetidae</taxon>
        <taxon>Onygenales</taxon>
        <taxon>Onygenales incertae sedis</taxon>
        <taxon>Polytolypa</taxon>
    </lineage>
</organism>
<feature type="region of interest" description="Disordered" evidence="1">
    <location>
        <begin position="1"/>
        <end position="98"/>
    </location>
</feature>
<evidence type="ECO:0000256" key="1">
    <source>
        <dbReference type="SAM" id="MobiDB-lite"/>
    </source>
</evidence>
<evidence type="ECO:0008006" key="4">
    <source>
        <dbReference type="Google" id="ProtNLM"/>
    </source>
</evidence>
<feature type="compositionally biased region" description="Basic residues" evidence="1">
    <location>
        <begin position="80"/>
        <end position="89"/>
    </location>
</feature>
<dbReference type="OrthoDB" id="545169at2759"/>
<comment type="caution">
    <text evidence="2">The sequence shown here is derived from an EMBL/GenBank/DDBJ whole genome shotgun (WGS) entry which is preliminary data.</text>
</comment>
<protein>
    <recommendedName>
        <fullName evidence="4">BZIP domain-containing protein</fullName>
    </recommendedName>
</protein>
<keyword evidence="3" id="KW-1185">Reference proteome</keyword>
<dbReference type="PANTHER" id="PTHR40618:SF1">
    <property type="entry name" value="B-ZIP TRANSCRIPTION FACTOR (EUROFUNG)"/>
    <property type="match status" value="1"/>
</dbReference>